<feature type="non-terminal residue" evidence="2">
    <location>
        <position position="1"/>
    </location>
</feature>
<comment type="caution">
    <text evidence="2">The sequence shown here is derived from an EMBL/GenBank/DDBJ whole genome shotgun (WGS) entry which is preliminary data.</text>
</comment>
<evidence type="ECO:0000313" key="3">
    <source>
        <dbReference type="Proteomes" id="UP000265618"/>
    </source>
</evidence>
<keyword evidence="1" id="KW-0812">Transmembrane</keyword>
<name>A0A9K3GL61_9EUKA</name>
<dbReference type="EMBL" id="BDIP01002875">
    <property type="protein sequence ID" value="GIQ86952.1"/>
    <property type="molecule type" value="Genomic_DNA"/>
</dbReference>
<feature type="transmembrane region" description="Helical" evidence="1">
    <location>
        <begin position="26"/>
        <end position="51"/>
    </location>
</feature>
<dbReference type="InterPro" id="IPR010865">
    <property type="entry name" value="DUF1499"/>
</dbReference>
<dbReference type="PANTHER" id="PTHR34801:SF6">
    <property type="entry name" value="SLL1620 PROTEIN"/>
    <property type="match status" value="1"/>
</dbReference>
<keyword evidence="1" id="KW-0472">Membrane</keyword>
<evidence type="ECO:0008006" key="4">
    <source>
        <dbReference type="Google" id="ProtNLM"/>
    </source>
</evidence>
<accession>A0A9K3GL61</accession>
<reference evidence="2 3" key="1">
    <citation type="journal article" date="2018" name="PLoS ONE">
        <title>The draft genome of Kipferlia bialata reveals reductive genome evolution in fornicate parasites.</title>
        <authorList>
            <person name="Tanifuji G."/>
            <person name="Takabayashi S."/>
            <person name="Kume K."/>
            <person name="Takagi M."/>
            <person name="Nakayama T."/>
            <person name="Kamikawa R."/>
            <person name="Inagaki Y."/>
            <person name="Hashimoto T."/>
        </authorList>
    </citation>
    <scope>NUCLEOTIDE SEQUENCE [LARGE SCALE GENOMIC DNA]</scope>
    <source>
        <strain evidence="2">NY0173</strain>
    </source>
</reference>
<protein>
    <recommendedName>
        <fullName evidence="4">DUF1499 domain-containing protein</fullName>
    </recommendedName>
</protein>
<evidence type="ECO:0000256" key="1">
    <source>
        <dbReference type="SAM" id="Phobius"/>
    </source>
</evidence>
<evidence type="ECO:0000313" key="2">
    <source>
        <dbReference type="EMBL" id="GIQ86952.1"/>
    </source>
</evidence>
<dbReference type="Proteomes" id="UP000265618">
    <property type="component" value="Unassembled WGS sequence"/>
</dbReference>
<dbReference type="AlphaFoldDB" id="A0A9K3GL61"/>
<dbReference type="PANTHER" id="PTHR34801">
    <property type="entry name" value="EXPRESSED PROTEIN"/>
    <property type="match status" value="1"/>
</dbReference>
<sequence length="192" mass="21302">KPPLDITLPSAVTSRARRRSGRVRRILCIFIVLVLITAVVFVGTFLGLSIYGHLSSPSLGYDQETLTLTDCSRNTAMCVSSMEPTDSWYYIPPLVLPVSVSDSTGWDRAVRAVKDLSRASVESEVPDTYLRVSVEDAFFYLVSDVELLANPATHVIHVRSAARAGYTDFEMNRDRVESLRLQLAEDGIVEAY</sequence>
<gene>
    <name evidence="2" type="ORF">KIPB_008897</name>
</gene>
<dbReference type="Pfam" id="PF07386">
    <property type="entry name" value="DUF1499"/>
    <property type="match status" value="1"/>
</dbReference>
<dbReference type="OrthoDB" id="41501at2759"/>
<keyword evidence="1" id="KW-1133">Transmembrane helix</keyword>
<proteinExistence type="predicted"/>
<organism evidence="2 3">
    <name type="scientific">Kipferlia bialata</name>
    <dbReference type="NCBI Taxonomy" id="797122"/>
    <lineage>
        <taxon>Eukaryota</taxon>
        <taxon>Metamonada</taxon>
        <taxon>Carpediemonas-like organisms</taxon>
        <taxon>Kipferlia</taxon>
    </lineage>
</organism>
<keyword evidence="3" id="KW-1185">Reference proteome</keyword>